<protein>
    <submittedName>
        <fullName evidence="10">MFS transporter</fullName>
    </submittedName>
</protein>
<evidence type="ECO:0000313" key="10">
    <source>
        <dbReference type="EMBL" id="AAW77603.1"/>
    </source>
</evidence>
<dbReference type="Pfam" id="PF07690">
    <property type="entry name" value="MFS_1"/>
    <property type="match status" value="2"/>
</dbReference>
<dbReference type="GO" id="GO:0022857">
    <property type="term" value="F:transmembrane transporter activity"/>
    <property type="evidence" value="ECO:0007669"/>
    <property type="project" value="InterPro"/>
</dbReference>
<dbReference type="InterPro" id="IPR036259">
    <property type="entry name" value="MFS_trans_sf"/>
</dbReference>
<dbReference type="Proteomes" id="UP000006735">
    <property type="component" value="Chromosome"/>
</dbReference>
<sequence>MAQFHPSFPDMTTAGIIYWTGGGGGRILAILRLKCALVPSSDRRPGPLLHPSPSTVAGAGADALAALRIRLALFLAGFATFSLLYSVQPVLPEFARAFQVDAATASLPLSLATGALALAIFCAGAVSENLGRRGLMFASIAIAAVLNLIAAFLPHWGALVVIRTLSGIALGGVPAVAMVYLGEELPANKMGAATGLYVAGNAFGGMSGRIVMSVLTDHTDWRTALAVLSGFDLLCALAFFWLLPPSRNFVRRHGINLRFHLSAWAGHLRDRNLPFLFALPFLLMGVFVCLYNYAGFRLGGPEFGLSQSQIGMIFSAYVFGIVSSSVAGAASDRFGRGPVVTAGIVLCVLGVTLTLARVLAVVVAGIVLLTIGFFIAHSAASAWVSRLGGAHRSHAASLYLLAYYAGASTIGALGGWFWQHGGWGALVGMWLTLLAIAFAAAYILRQRADDARPYGRFAPHPVRGE</sequence>
<dbReference type="PROSITE" id="PS00216">
    <property type="entry name" value="SUGAR_TRANSPORT_1"/>
    <property type="match status" value="1"/>
</dbReference>
<dbReference type="EMBL" id="AE013598">
    <property type="protein sequence ID" value="AAW77603.1"/>
    <property type="molecule type" value="Genomic_DNA"/>
</dbReference>
<dbReference type="InterPro" id="IPR005829">
    <property type="entry name" value="Sugar_transporter_CS"/>
</dbReference>
<evidence type="ECO:0000256" key="6">
    <source>
        <dbReference type="ARBA" id="ARBA00022989"/>
    </source>
</evidence>
<comment type="subcellular location">
    <subcellularLocation>
        <location evidence="1">Cell membrane</location>
        <topology evidence="1">Multi-pass membrane protein</topology>
    </subcellularLocation>
</comment>
<feature type="transmembrane region" description="Helical" evidence="8">
    <location>
        <begin position="310"/>
        <end position="330"/>
    </location>
</feature>
<evidence type="ECO:0000256" key="3">
    <source>
        <dbReference type="ARBA" id="ARBA00022448"/>
    </source>
</evidence>
<dbReference type="PANTHER" id="PTHR43271:SF1">
    <property type="entry name" value="INNER MEMBRANE TRANSPORT PROTEIN YNFM"/>
    <property type="match status" value="1"/>
</dbReference>
<organism evidence="10 11">
    <name type="scientific">Xanthomonas oryzae pv. oryzae (strain KACC10331 / KXO85)</name>
    <dbReference type="NCBI Taxonomy" id="291331"/>
    <lineage>
        <taxon>Bacteria</taxon>
        <taxon>Pseudomonadati</taxon>
        <taxon>Pseudomonadota</taxon>
        <taxon>Gammaproteobacteria</taxon>
        <taxon>Lysobacterales</taxon>
        <taxon>Lysobacteraceae</taxon>
        <taxon>Xanthomonas</taxon>
    </lineage>
</organism>
<feature type="transmembrane region" description="Helical" evidence="8">
    <location>
        <begin position="396"/>
        <end position="417"/>
    </location>
</feature>
<evidence type="ECO:0000313" key="11">
    <source>
        <dbReference type="Proteomes" id="UP000006735"/>
    </source>
</evidence>
<evidence type="ECO:0000256" key="5">
    <source>
        <dbReference type="ARBA" id="ARBA00022692"/>
    </source>
</evidence>
<dbReference type="InterPro" id="IPR011701">
    <property type="entry name" value="MFS"/>
</dbReference>
<evidence type="ECO:0000256" key="1">
    <source>
        <dbReference type="ARBA" id="ARBA00004651"/>
    </source>
</evidence>
<dbReference type="Gene3D" id="1.20.1250.20">
    <property type="entry name" value="MFS general substrate transporter like domains"/>
    <property type="match status" value="2"/>
</dbReference>
<dbReference type="PROSITE" id="PS50850">
    <property type="entry name" value="MFS"/>
    <property type="match status" value="1"/>
</dbReference>
<evidence type="ECO:0000256" key="7">
    <source>
        <dbReference type="ARBA" id="ARBA00023136"/>
    </source>
</evidence>
<dbReference type="InterPro" id="IPR020846">
    <property type="entry name" value="MFS_dom"/>
</dbReference>
<feature type="transmembrane region" description="Helical" evidence="8">
    <location>
        <begin position="69"/>
        <end position="87"/>
    </location>
</feature>
<feature type="transmembrane region" description="Helical" evidence="8">
    <location>
        <begin position="160"/>
        <end position="182"/>
    </location>
</feature>
<feature type="transmembrane region" description="Helical" evidence="8">
    <location>
        <begin position="337"/>
        <end position="356"/>
    </location>
</feature>
<keyword evidence="6 8" id="KW-1133">Transmembrane helix</keyword>
<dbReference type="CDD" id="cd17324">
    <property type="entry name" value="MFS_NepI_like"/>
    <property type="match status" value="1"/>
</dbReference>
<name>Q5GUM0_XANOR</name>
<keyword evidence="5 8" id="KW-0812">Transmembrane</keyword>
<dbReference type="HOGENOM" id="CLU_001265_19_3_6"/>
<feature type="transmembrane region" description="Helical" evidence="8">
    <location>
        <begin position="362"/>
        <end position="384"/>
    </location>
</feature>
<feature type="transmembrane region" description="Helical" evidence="8">
    <location>
        <begin position="107"/>
        <end position="127"/>
    </location>
</feature>
<reference evidence="10 11" key="1">
    <citation type="journal article" date="2005" name="Nucleic Acids Res.">
        <title>The genome sequence of Xanthomonas oryzae pathovar oryzae KACC10331, the bacterial blight pathogen of rice.</title>
        <authorList>
            <person name="Lee B.M."/>
            <person name="Park Y.J."/>
            <person name="Park D.S."/>
            <person name="Kang H.W."/>
            <person name="Kim J.G."/>
            <person name="Song E.S."/>
            <person name="Park I.C."/>
            <person name="Yoon U.H."/>
            <person name="Hahn J.H."/>
            <person name="Koo B.S."/>
            <person name="Lee G.B."/>
            <person name="Kim H."/>
            <person name="Park H.S."/>
            <person name="Yoon K.O."/>
            <person name="Kim J.H."/>
            <person name="Jung C.H."/>
            <person name="Koh N.H."/>
            <person name="Seo J.S."/>
            <person name="Go S.J."/>
        </authorList>
    </citation>
    <scope>NUCLEOTIDE SEQUENCE [LARGE SCALE GENOMIC DNA]</scope>
    <source>
        <strain evidence="11">KACC10331 / KXO85</strain>
    </source>
</reference>
<dbReference type="PANTHER" id="PTHR43271">
    <property type="entry name" value="BLL2771 PROTEIN"/>
    <property type="match status" value="1"/>
</dbReference>
<feature type="transmembrane region" description="Helical" evidence="8">
    <location>
        <begin position="423"/>
        <end position="444"/>
    </location>
</feature>
<feature type="transmembrane region" description="Helical" evidence="8">
    <location>
        <begin position="221"/>
        <end position="243"/>
    </location>
</feature>
<gene>
    <name evidence="10" type="primary">ynfM</name>
    <name evidence="10" type="ordered locus">XOO4349</name>
</gene>
<feature type="transmembrane region" description="Helical" evidence="8">
    <location>
        <begin position="134"/>
        <end position="154"/>
    </location>
</feature>
<comment type="similarity">
    <text evidence="2">Belongs to the major facilitator superfamily.</text>
</comment>
<keyword evidence="7 8" id="KW-0472">Membrane</keyword>
<evidence type="ECO:0000259" key="9">
    <source>
        <dbReference type="PROSITE" id="PS50850"/>
    </source>
</evidence>
<evidence type="ECO:0000256" key="4">
    <source>
        <dbReference type="ARBA" id="ARBA00022475"/>
    </source>
</evidence>
<feature type="transmembrane region" description="Helical" evidence="8">
    <location>
        <begin position="194"/>
        <end position="215"/>
    </location>
</feature>
<feature type="domain" description="Major facilitator superfamily (MFS) profile" evidence="9">
    <location>
        <begin position="65"/>
        <end position="449"/>
    </location>
</feature>
<accession>Q5GUM0</accession>
<feature type="transmembrane region" description="Helical" evidence="8">
    <location>
        <begin position="275"/>
        <end position="294"/>
    </location>
</feature>
<dbReference type="STRING" id="291331.XOO4349"/>
<keyword evidence="3" id="KW-0813">Transport</keyword>
<evidence type="ECO:0000256" key="8">
    <source>
        <dbReference type="SAM" id="Phobius"/>
    </source>
</evidence>
<keyword evidence="4" id="KW-1003">Cell membrane</keyword>
<evidence type="ECO:0000256" key="2">
    <source>
        <dbReference type="ARBA" id="ARBA00008335"/>
    </source>
</evidence>
<dbReference type="AlphaFoldDB" id="Q5GUM0"/>
<dbReference type="KEGG" id="xoo:XOO4349"/>
<proteinExistence type="inferred from homology"/>
<dbReference type="SUPFAM" id="SSF103473">
    <property type="entry name" value="MFS general substrate transporter"/>
    <property type="match status" value="1"/>
</dbReference>
<dbReference type="GO" id="GO:0005886">
    <property type="term" value="C:plasma membrane"/>
    <property type="evidence" value="ECO:0007669"/>
    <property type="project" value="UniProtKB-SubCell"/>
</dbReference>
<keyword evidence="11" id="KW-1185">Reference proteome</keyword>